<comment type="caution">
    <text evidence="2">The sequence shown here is derived from an EMBL/GenBank/DDBJ whole genome shotgun (WGS) entry which is preliminary data.</text>
</comment>
<name>A0ABR5SGW1_9BACT</name>
<evidence type="ECO:0000313" key="2">
    <source>
        <dbReference type="EMBL" id="KWT90922.1"/>
    </source>
</evidence>
<dbReference type="Pfam" id="PF12706">
    <property type="entry name" value="Lactamase_B_2"/>
    <property type="match status" value="1"/>
</dbReference>
<dbReference type="RefSeq" id="WP_085051653.1">
    <property type="nucleotide sequence ID" value="NZ_LNQR01000034.1"/>
</dbReference>
<dbReference type="EC" id="3.1.26.11" evidence="2"/>
<proteinExistence type="predicted"/>
<dbReference type="SMART" id="SM00849">
    <property type="entry name" value="Lactamase_B"/>
    <property type="match status" value="1"/>
</dbReference>
<dbReference type="PANTHER" id="PTHR42663">
    <property type="entry name" value="HYDROLASE C777.06C-RELATED-RELATED"/>
    <property type="match status" value="1"/>
</dbReference>
<dbReference type="PANTHER" id="PTHR42663:SF4">
    <property type="entry name" value="SLL1036 PROTEIN"/>
    <property type="match status" value="1"/>
</dbReference>
<dbReference type="Gene3D" id="3.60.15.10">
    <property type="entry name" value="Ribonuclease Z/Hydroxyacylglutathione hydrolase-like"/>
    <property type="match status" value="1"/>
</dbReference>
<accession>A0ABR5SGW1</accession>
<keyword evidence="2" id="KW-0378">Hydrolase</keyword>
<dbReference type="EMBL" id="LNQR01000034">
    <property type="protein sequence ID" value="KWT90922.1"/>
    <property type="molecule type" value="Genomic_DNA"/>
</dbReference>
<dbReference type="CDD" id="cd07715">
    <property type="entry name" value="TaR3-like_MBL-fold"/>
    <property type="match status" value="1"/>
</dbReference>
<keyword evidence="3" id="KW-1185">Reference proteome</keyword>
<reference evidence="2 3" key="1">
    <citation type="submission" date="2015-11" db="EMBL/GenBank/DDBJ databases">
        <authorList>
            <person name="Lin W."/>
        </authorList>
    </citation>
    <scope>NUCLEOTIDE SEQUENCE [LARGE SCALE GENOMIC DNA]</scope>
    <source>
        <strain evidence="2 3">HCH-1</strain>
    </source>
</reference>
<gene>
    <name evidence="2" type="ORF">ASN18_1006</name>
</gene>
<feature type="domain" description="Metallo-beta-lactamase" evidence="1">
    <location>
        <begin position="25"/>
        <end position="199"/>
    </location>
</feature>
<dbReference type="Proteomes" id="UP000060487">
    <property type="component" value="Unassembled WGS sequence"/>
</dbReference>
<dbReference type="InterPro" id="IPR001279">
    <property type="entry name" value="Metallo-B-lactamas"/>
</dbReference>
<evidence type="ECO:0000313" key="3">
    <source>
        <dbReference type="Proteomes" id="UP000060487"/>
    </source>
</evidence>
<organism evidence="2 3">
    <name type="scientific">Candidatus Magnetominusculus xianensis</name>
    <dbReference type="NCBI Taxonomy" id="1748249"/>
    <lineage>
        <taxon>Bacteria</taxon>
        <taxon>Pseudomonadati</taxon>
        <taxon>Nitrospirota</taxon>
        <taxon>Nitrospiria</taxon>
        <taxon>Nitrospirales</taxon>
        <taxon>Nitrospiraceae</taxon>
        <taxon>Candidatus Magnetominusculus</taxon>
    </lineage>
</organism>
<dbReference type="SUPFAM" id="SSF56281">
    <property type="entry name" value="Metallo-hydrolase/oxidoreductase"/>
    <property type="match status" value="1"/>
</dbReference>
<dbReference type="InterPro" id="IPR036866">
    <property type="entry name" value="RibonucZ/Hydroxyglut_hydro"/>
</dbReference>
<protein>
    <submittedName>
        <fullName evidence="2">MBL fold metallo-hydrolase</fullName>
        <ecNumber evidence="2">3.1.26.11</ecNumber>
    </submittedName>
</protein>
<sequence>MKVKFWGVRGSIPTPGKDTVRYGGNTSCIGLDAEDGTIVIFEAGTGIRMIGSKLAAMSPVKVHLFLSHTHWDHIHGFPFFIPAYIPKNEITIYGPPHFDKNLREIMAQQMVYSYFPVNSDELQATIKYVDLKEETVEIGSLKIRSKLVNHPVTCFAYRVTEGSKSMVYTGDNEPYYNFMASAAMDEAETAEIAMIVEEQNNRNVEFVKDCDLLIADAQYKHSEYPTKVGWGHSSNVHVVDMSIKAGVKHLVMFHHEPTRSDAQVDEIVQETRAYYAGTGHTGLTISAAAEGDEIVIV</sequence>
<evidence type="ECO:0000259" key="1">
    <source>
        <dbReference type="SMART" id="SM00849"/>
    </source>
</evidence>
<dbReference type="GO" id="GO:0042781">
    <property type="term" value="F:3'-tRNA processing endoribonuclease activity"/>
    <property type="evidence" value="ECO:0007669"/>
    <property type="project" value="UniProtKB-EC"/>
</dbReference>